<keyword evidence="3" id="KW-0804">Transcription</keyword>
<sequence>MSYPIYGYREFLGEEFPFRIRTRNVENYNTVVHAHEHFQLSYVASGSCIHHIRNNHSIVVKGDFFAIPPYLEHILLPREGKDFEVVEIDFMPSIINENMQSLSHMEHFFDFAYIQPLVSIGNELLPKLNVTPVNQRRIEELISSMQRESAAELDGYMLSIKADLLKLLVLAGREFRNYHAASGGQPSINVHRQAFYEAIEYIDTHYMDELRLEELAKKSFMSPSYFSSTFKLLKGKSFIEYVNDIRISKGIELLVGSDQQITDISYRVGFNNVGHFNRMFKHKTGLTPSEYRKHSRQQASNPMSS</sequence>
<dbReference type="PANTHER" id="PTHR43280:SF28">
    <property type="entry name" value="HTH-TYPE TRANSCRIPTIONAL ACTIVATOR RHAS"/>
    <property type="match status" value="1"/>
</dbReference>
<proteinExistence type="predicted"/>
<dbReference type="Proteomes" id="UP000653578">
    <property type="component" value="Unassembled WGS sequence"/>
</dbReference>
<evidence type="ECO:0000313" key="5">
    <source>
        <dbReference type="EMBL" id="NOU67070.1"/>
    </source>
</evidence>
<keyword evidence="1" id="KW-0805">Transcription regulation</keyword>
<evidence type="ECO:0000256" key="3">
    <source>
        <dbReference type="ARBA" id="ARBA00023163"/>
    </source>
</evidence>
<dbReference type="InterPro" id="IPR009057">
    <property type="entry name" value="Homeodomain-like_sf"/>
</dbReference>
<dbReference type="SUPFAM" id="SSF46689">
    <property type="entry name" value="Homeodomain-like"/>
    <property type="match status" value="2"/>
</dbReference>
<name>A0ABX1XGR9_9BACL</name>
<dbReference type="Pfam" id="PF12833">
    <property type="entry name" value="HTH_18"/>
    <property type="match status" value="1"/>
</dbReference>
<evidence type="ECO:0000256" key="2">
    <source>
        <dbReference type="ARBA" id="ARBA00023125"/>
    </source>
</evidence>
<dbReference type="EMBL" id="WHNY01000067">
    <property type="protein sequence ID" value="NOU67070.1"/>
    <property type="molecule type" value="Genomic_DNA"/>
</dbReference>
<keyword evidence="6" id="KW-1185">Reference proteome</keyword>
<dbReference type="Gene3D" id="1.10.10.60">
    <property type="entry name" value="Homeodomain-like"/>
    <property type="match status" value="2"/>
</dbReference>
<organism evidence="5 6">
    <name type="scientific">Paenibacillus plantarum</name>
    <dbReference type="NCBI Taxonomy" id="2654975"/>
    <lineage>
        <taxon>Bacteria</taxon>
        <taxon>Bacillati</taxon>
        <taxon>Bacillota</taxon>
        <taxon>Bacilli</taxon>
        <taxon>Bacillales</taxon>
        <taxon>Paenibacillaceae</taxon>
        <taxon>Paenibacillus</taxon>
    </lineage>
</organism>
<dbReference type="SMART" id="SM00342">
    <property type="entry name" value="HTH_ARAC"/>
    <property type="match status" value="1"/>
</dbReference>
<dbReference type="PRINTS" id="PR00032">
    <property type="entry name" value="HTHARAC"/>
</dbReference>
<reference evidence="5 6" key="1">
    <citation type="submission" date="2019-10" db="EMBL/GenBank/DDBJ databases">
        <title>Description of Paenibacillus humi sp. nov.</title>
        <authorList>
            <person name="Carlier A."/>
            <person name="Qi S."/>
        </authorList>
    </citation>
    <scope>NUCLEOTIDE SEQUENCE [LARGE SCALE GENOMIC DNA]</scope>
    <source>
        <strain evidence="5 6">LMG 31461</strain>
    </source>
</reference>
<evidence type="ECO:0000256" key="1">
    <source>
        <dbReference type="ARBA" id="ARBA00023015"/>
    </source>
</evidence>
<dbReference type="PANTHER" id="PTHR43280">
    <property type="entry name" value="ARAC-FAMILY TRANSCRIPTIONAL REGULATOR"/>
    <property type="match status" value="1"/>
</dbReference>
<dbReference type="InterPro" id="IPR037923">
    <property type="entry name" value="HTH-like"/>
</dbReference>
<dbReference type="InterPro" id="IPR014710">
    <property type="entry name" value="RmlC-like_jellyroll"/>
</dbReference>
<gene>
    <name evidence="5" type="ORF">GC096_23795</name>
</gene>
<dbReference type="Gene3D" id="2.60.120.10">
    <property type="entry name" value="Jelly Rolls"/>
    <property type="match status" value="1"/>
</dbReference>
<feature type="domain" description="HTH araC/xylS-type" evidence="4">
    <location>
        <begin position="196"/>
        <end position="294"/>
    </location>
</feature>
<dbReference type="PROSITE" id="PS01124">
    <property type="entry name" value="HTH_ARAC_FAMILY_2"/>
    <property type="match status" value="1"/>
</dbReference>
<dbReference type="InterPro" id="IPR018062">
    <property type="entry name" value="HTH_AraC-typ_CS"/>
</dbReference>
<protein>
    <submittedName>
        <fullName evidence="5">Helix-turn-helix domain-containing protein</fullName>
    </submittedName>
</protein>
<evidence type="ECO:0000313" key="6">
    <source>
        <dbReference type="Proteomes" id="UP000653578"/>
    </source>
</evidence>
<dbReference type="InterPro" id="IPR003313">
    <property type="entry name" value="AraC-bd"/>
</dbReference>
<dbReference type="Pfam" id="PF02311">
    <property type="entry name" value="AraC_binding"/>
    <property type="match status" value="1"/>
</dbReference>
<dbReference type="InterPro" id="IPR020449">
    <property type="entry name" value="Tscrpt_reg_AraC-type_HTH"/>
</dbReference>
<accession>A0ABX1XGR9</accession>
<dbReference type="RefSeq" id="WP_171633786.1">
    <property type="nucleotide sequence ID" value="NZ_WHNY01000067.1"/>
</dbReference>
<comment type="caution">
    <text evidence="5">The sequence shown here is derived from an EMBL/GenBank/DDBJ whole genome shotgun (WGS) entry which is preliminary data.</text>
</comment>
<dbReference type="SUPFAM" id="SSF51215">
    <property type="entry name" value="Regulatory protein AraC"/>
    <property type="match status" value="1"/>
</dbReference>
<dbReference type="InterPro" id="IPR018060">
    <property type="entry name" value="HTH_AraC"/>
</dbReference>
<keyword evidence="2" id="KW-0238">DNA-binding</keyword>
<dbReference type="PROSITE" id="PS00041">
    <property type="entry name" value="HTH_ARAC_FAMILY_1"/>
    <property type="match status" value="1"/>
</dbReference>
<evidence type="ECO:0000259" key="4">
    <source>
        <dbReference type="PROSITE" id="PS01124"/>
    </source>
</evidence>